<dbReference type="InterPro" id="IPR013786">
    <property type="entry name" value="AcylCoA_DH/ox_N"/>
</dbReference>
<protein>
    <submittedName>
        <fullName evidence="10">Acyl-CoA dehydrogenase family protein</fullName>
        <ecNumber evidence="10">1.-.-.-</ecNumber>
    </submittedName>
</protein>
<sequence length="415" mass="45693">MDRRGPRFSLDTGANPKITGSYITIWSEHEMNSNFLTESQADWLDVVNKFMDNEITVEYVRKCDSGREYPYEAYEKIAKQGWLGILIPEDEGGSGGDIFDYSLMAEGLGKFGFDFACSVLVPTFTAMNIIKYGTAEQKARYVKPFIDGQIRFSVSISEPDAGSDASNTKTRARRDENGDWVVSGQKLWCSGAAAKDTVIAMLVRTDTEDKHGGLSVLLIPNDTPGLDIRRLPTLSRHATGTTEIFLDEVRVPADALLGEVGQGWKIITEHLELERCAVAAAYVGNAQEAVRAANKYAHERVQFGKPIYEFQVLKHMLAENQTRVDAARLLCYRAAKMKAENLPAASETSMAKLAGSETLKQCALDGMQILGGYANLPEADMERYLRESVQSTIGGGTSQIQRTIIAKSMRLSATA</sequence>
<evidence type="ECO:0000313" key="11">
    <source>
        <dbReference type="Proteomes" id="UP001601521"/>
    </source>
</evidence>
<evidence type="ECO:0000259" key="7">
    <source>
        <dbReference type="Pfam" id="PF00441"/>
    </source>
</evidence>
<name>A0ABW6NI01_9NOCA</name>
<dbReference type="Pfam" id="PF02770">
    <property type="entry name" value="Acyl-CoA_dh_M"/>
    <property type="match status" value="1"/>
</dbReference>
<reference evidence="10 11" key="1">
    <citation type="submission" date="2024-10" db="EMBL/GenBank/DDBJ databases">
        <title>The Natural Products Discovery Center: Release of the First 8490 Sequenced Strains for Exploring Actinobacteria Biosynthetic Diversity.</title>
        <authorList>
            <person name="Kalkreuter E."/>
            <person name="Kautsar S.A."/>
            <person name="Yang D."/>
            <person name="Bader C.D."/>
            <person name="Teijaro C.N."/>
            <person name="Fluegel L."/>
            <person name="Davis C.M."/>
            <person name="Simpson J.R."/>
            <person name="Lauterbach L."/>
            <person name="Steele A.D."/>
            <person name="Gui C."/>
            <person name="Meng S."/>
            <person name="Li G."/>
            <person name="Viehrig K."/>
            <person name="Ye F."/>
            <person name="Su P."/>
            <person name="Kiefer A.F."/>
            <person name="Nichols A."/>
            <person name="Cepeda A.J."/>
            <person name="Yan W."/>
            <person name="Fan B."/>
            <person name="Jiang Y."/>
            <person name="Adhikari A."/>
            <person name="Zheng C.-J."/>
            <person name="Schuster L."/>
            <person name="Cowan T.M."/>
            <person name="Smanski M.J."/>
            <person name="Chevrette M.G."/>
            <person name="De Carvalho L.P.S."/>
            <person name="Shen B."/>
        </authorList>
    </citation>
    <scope>NUCLEOTIDE SEQUENCE [LARGE SCALE GENOMIC DNA]</scope>
    <source>
        <strain evidence="10 11">NPDC004550</strain>
    </source>
</reference>
<dbReference type="EMBL" id="JBIALX010000005">
    <property type="protein sequence ID" value="MFF0454796.1"/>
    <property type="molecule type" value="Genomic_DNA"/>
</dbReference>
<dbReference type="Gene3D" id="2.40.110.10">
    <property type="entry name" value="Butyryl-CoA Dehydrogenase, subunit A, domain 2"/>
    <property type="match status" value="1"/>
</dbReference>
<keyword evidence="3 6" id="KW-0285">Flavoprotein</keyword>
<dbReference type="Gene3D" id="1.10.540.10">
    <property type="entry name" value="Acyl-CoA dehydrogenase/oxidase, N-terminal domain"/>
    <property type="match status" value="1"/>
</dbReference>
<evidence type="ECO:0000256" key="4">
    <source>
        <dbReference type="ARBA" id="ARBA00022827"/>
    </source>
</evidence>
<organism evidence="10 11">
    <name type="scientific">Nocardia africana</name>
    <dbReference type="NCBI Taxonomy" id="134964"/>
    <lineage>
        <taxon>Bacteria</taxon>
        <taxon>Bacillati</taxon>
        <taxon>Actinomycetota</taxon>
        <taxon>Actinomycetes</taxon>
        <taxon>Mycobacteriales</taxon>
        <taxon>Nocardiaceae</taxon>
        <taxon>Nocardia</taxon>
    </lineage>
</organism>
<evidence type="ECO:0000256" key="2">
    <source>
        <dbReference type="ARBA" id="ARBA00009347"/>
    </source>
</evidence>
<dbReference type="SUPFAM" id="SSF56645">
    <property type="entry name" value="Acyl-CoA dehydrogenase NM domain-like"/>
    <property type="match status" value="1"/>
</dbReference>
<evidence type="ECO:0000256" key="3">
    <source>
        <dbReference type="ARBA" id="ARBA00022630"/>
    </source>
</evidence>
<dbReference type="PANTHER" id="PTHR48083:SF2">
    <property type="entry name" value="MEDIUM-CHAIN SPECIFIC ACYL-COA DEHYDROGENASE, MITOCHONDRIAL"/>
    <property type="match status" value="1"/>
</dbReference>
<dbReference type="GO" id="GO:0016491">
    <property type="term" value="F:oxidoreductase activity"/>
    <property type="evidence" value="ECO:0007669"/>
    <property type="project" value="UniProtKB-KW"/>
</dbReference>
<evidence type="ECO:0000313" key="10">
    <source>
        <dbReference type="EMBL" id="MFF0454796.1"/>
    </source>
</evidence>
<evidence type="ECO:0000256" key="5">
    <source>
        <dbReference type="ARBA" id="ARBA00023002"/>
    </source>
</evidence>
<evidence type="ECO:0000259" key="9">
    <source>
        <dbReference type="Pfam" id="PF02771"/>
    </source>
</evidence>
<dbReference type="InterPro" id="IPR036250">
    <property type="entry name" value="AcylCo_DH-like_C"/>
</dbReference>
<feature type="domain" description="Acyl-CoA dehydrogenase/oxidase N-terminal" evidence="9">
    <location>
        <begin position="37"/>
        <end position="148"/>
    </location>
</feature>
<keyword evidence="4 6" id="KW-0274">FAD</keyword>
<comment type="similarity">
    <text evidence="2 6">Belongs to the acyl-CoA dehydrogenase family.</text>
</comment>
<gene>
    <name evidence="10" type="ORF">ACFYTH_15650</name>
</gene>
<dbReference type="Pfam" id="PF02771">
    <property type="entry name" value="Acyl-CoA_dh_N"/>
    <property type="match status" value="1"/>
</dbReference>
<dbReference type="Proteomes" id="UP001601521">
    <property type="component" value="Unassembled WGS sequence"/>
</dbReference>
<feature type="domain" description="Acyl-CoA oxidase/dehydrogenase middle" evidence="8">
    <location>
        <begin position="154"/>
        <end position="249"/>
    </location>
</feature>
<dbReference type="InterPro" id="IPR009100">
    <property type="entry name" value="AcylCoA_DH/oxidase_NM_dom_sf"/>
</dbReference>
<dbReference type="InterPro" id="IPR037069">
    <property type="entry name" value="AcylCoA_DH/ox_N_sf"/>
</dbReference>
<feature type="domain" description="Acyl-CoA dehydrogenase/oxidase C-terminal" evidence="7">
    <location>
        <begin position="261"/>
        <end position="409"/>
    </location>
</feature>
<dbReference type="InterPro" id="IPR046373">
    <property type="entry name" value="Acyl-CoA_Oxase/DH_mid-dom_sf"/>
</dbReference>
<dbReference type="SUPFAM" id="SSF47203">
    <property type="entry name" value="Acyl-CoA dehydrogenase C-terminal domain-like"/>
    <property type="match status" value="1"/>
</dbReference>
<dbReference type="Pfam" id="PF00441">
    <property type="entry name" value="Acyl-CoA_dh_1"/>
    <property type="match status" value="1"/>
</dbReference>
<evidence type="ECO:0000256" key="6">
    <source>
        <dbReference type="RuleBase" id="RU362125"/>
    </source>
</evidence>
<dbReference type="InterPro" id="IPR050741">
    <property type="entry name" value="Acyl-CoA_dehydrogenase"/>
</dbReference>
<evidence type="ECO:0000259" key="8">
    <source>
        <dbReference type="Pfam" id="PF02770"/>
    </source>
</evidence>
<keyword evidence="11" id="KW-1185">Reference proteome</keyword>
<proteinExistence type="inferred from homology"/>
<dbReference type="EC" id="1.-.-.-" evidence="10"/>
<dbReference type="RefSeq" id="WP_387251649.1">
    <property type="nucleotide sequence ID" value="NZ_JBIALX010000005.1"/>
</dbReference>
<dbReference type="InterPro" id="IPR006091">
    <property type="entry name" value="Acyl-CoA_Oxase/DH_mid-dom"/>
</dbReference>
<accession>A0ABW6NI01</accession>
<dbReference type="Gene3D" id="1.20.140.10">
    <property type="entry name" value="Butyryl-CoA Dehydrogenase, subunit A, domain 3"/>
    <property type="match status" value="1"/>
</dbReference>
<keyword evidence="5 6" id="KW-0560">Oxidoreductase</keyword>
<dbReference type="InterPro" id="IPR009075">
    <property type="entry name" value="AcylCo_DH/oxidase_C"/>
</dbReference>
<evidence type="ECO:0000256" key="1">
    <source>
        <dbReference type="ARBA" id="ARBA00001974"/>
    </source>
</evidence>
<comment type="caution">
    <text evidence="10">The sequence shown here is derived from an EMBL/GenBank/DDBJ whole genome shotgun (WGS) entry which is preliminary data.</text>
</comment>
<comment type="cofactor">
    <cofactor evidence="1 6">
        <name>FAD</name>
        <dbReference type="ChEBI" id="CHEBI:57692"/>
    </cofactor>
</comment>
<dbReference type="PANTHER" id="PTHR48083">
    <property type="entry name" value="MEDIUM-CHAIN SPECIFIC ACYL-COA DEHYDROGENASE, MITOCHONDRIAL-RELATED"/>
    <property type="match status" value="1"/>
</dbReference>